<evidence type="ECO:0000256" key="1">
    <source>
        <dbReference type="ARBA" id="ARBA00022603"/>
    </source>
</evidence>
<reference evidence="6 7" key="1">
    <citation type="submission" date="2018-11" db="EMBL/GenBank/DDBJ databases">
        <title>Multidrug-resistant genes are associated with an 42-kb island TGI1 carrying a complex class 1 integron in a Trueperella pyogenes.</title>
        <authorList>
            <person name="Dong W."/>
        </authorList>
    </citation>
    <scope>NUCLEOTIDE SEQUENCE [LARGE SCALE GENOMIC DNA]</scope>
    <source>
        <strain evidence="6 7">TP4</strain>
    </source>
</reference>
<name>A0A3S9QPH2_9ACTO</name>
<sequence length="432" mass="46246">MRLPLPVRVADHEPLLDCSYFDAGLCRSCTLLKTPQDTQLAGKQALAESLLAPFAGRADVWEAPWASSREAFRNKVKLVVTGTATKPNLGIIGPGGRGQDLRDCPLPTPGIQLATPALAQFIAECGFRPYDHTSDRGVLKFVIVTESPTGELMIRFVARRRGVRGMLFKMLDRLRELVPAARVVSLNVQPERKAVLEGSEEIPISAQSTLPMTLDVSGQPLTLNLRPQSFFQTNTDAAQVLYSRAVEWVHDVVGSSSRRSGSLRGAAKPVTAWDLYCGVGGFGLALAGAGMRVIGVEAQEQAVGAARESVEEMRAAGLDVEADFVAADAIEWARAESSRQGAGLGVMRAGGLGAGPDVVVVNPPRRGIGRDLAEWIAGSGVDTVLYSSCNARSMAADLAAMRDFEVVKAQVVDMFAHTEHFETVALLKRARG</sequence>
<dbReference type="Pfam" id="PF05958">
    <property type="entry name" value="tRNA_U5-meth_tr"/>
    <property type="match status" value="1"/>
</dbReference>
<accession>A0A3S9QPH2</accession>
<feature type="binding site" evidence="4">
    <location>
        <position position="362"/>
    </location>
    <ligand>
        <name>S-adenosyl-L-methionine</name>
        <dbReference type="ChEBI" id="CHEBI:59789"/>
    </ligand>
</feature>
<comment type="similarity">
    <text evidence="4">Belongs to the class I-like SAM-binding methyltransferase superfamily. RNA M5U methyltransferase family.</text>
</comment>
<dbReference type="GO" id="GO:0070041">
    <property type="term" value="F:rRNA (uridine-C5-)-methyltransferase activity"/>
    <property type="evidence" value="ECO:0007669"/>
    <property type="project" value="TreeGrafter"/>
</dbReference>
<organism evidence="6 7">
    <name type="scientific">Trueperella pyogenes</name>
    <dbReference type="NCBI Taxonomy" id="1661"/>
    <lineage>
        <taxon>Bacteria</taxon>
        <taxon>Bacillati</taxon>
        <taxon>Actinomycetota</taxon>
        <taxon>Actinomycetes</taxon>
        <taxon>Actinomycetales</taxon>
        <taxon>Actinomycetaceae</taxon>
        <taxon>Trueperella</taxon>
    </lineage>
</organism>
<dbReference type="SUPFAM" id="SSF53335">
    <property type="entry name" value="S-adenosyl-L-methionine-dependent methyltransferases"/>
    <property type="match status" value="1"/>
</dbReference>
<dbReference type="InterPro" id="IPR030390">
    <property type="entry name" value="MeTrfase_TrmA_AS"/>
</dbReference>
<feature type="active site" evidence="5">
    <location>
        <position position="389"/>
    </location>
</feature>
<evidence type="ECO:0000313" key="6">
    <source>
        <dbReference type="EMBL" id="AZR07861.1"/>
    </source>
</evidence>
<keyword evidence="1 4" id="KW-0489">Methyltransferase</keyword>
<dbReference type="InterPro" id="IPR029063">
    <property type="entry name" value="SAM-dependent_MTases_sf"/>
</dbReference>
<dbReference type="Gene3D" id="3.40.50.150">
    <property type="entry name" value="Vaccinia Virus protein VP39"/>
    <property type="match status" value="1"/>
</dbReference>
<protein>
    <submittedName>
        <fullName evidence="6">23S rRNA (Uracil(747)-C(5))-methyltransferase</fullName>
    </submittedName>
</protein>
<dbReference type="PANTHER" id="PTHR11061:SF30">
    <property type="entry name" value="TRNA (URACIL(54)-C(5))-METHYLTRANSFERASE"/>
    <property type="match status" value="1"/>
</dbReference>
<gene>
    <name evidence="6" type="ORF">EBQ10_06750</name>
</gene>
<evidence type="ECO:0000256" key="5">
    <source>
        <dbReference type="PROSITE-ProRule" id="PRU10015"/>
    </source>
</evidence>
<dbReference type="CDD" id="cd02440">
    <property type="entry name" value="AdoMet_MTases"/>
    <property type="match status" value="1"/>
</dbReference>
<feature type="active site" description="Nucleophile" evidence="4">
    <location>
        <position position="389"/>
    </location>
</feature>
<evidence type="ECO:0000256" key="4">
    <source>
        <dbReference type="PROSITE-ProRule" id="PRU01024"/>
    </source>
</evidence>
<dbReference type="RefSeq" id="WP_108726944.1">
    <property type="nucleotide sequence ID" value="NZ_CP029001.1"/>
</dbReference>
<dbReference type="GO" id="GO:0070475">
    <property type="term" value="P:rRNA base methylation"/>
    <property type="evidence" value="ECO:0007669"/>
    <property type="project" value="TreeGrafter"/>
</dbReference>
<evidence type="ECO:0000256" key="3">
    <source>
        <dbReference type="ARBA" id="ARBA00022691"/>
    </source>
</evidence>
<evidence type="ECO:0000313" key="7">
    <source>
        <dbReference type="Proteomes" id="UP000275951"/>
    </source>
</evidence>
<feature type="binding site" evidence="4">
    <location>
        <position position="297"/>
    </location>
    <ligand>
        <name>S-adenosyl-L-methionine</name>
        <dbReference type="ChEBI" id="CHEBI:59789"/>
    </ligand>
</feature>
<keyword evidence="3 4" id="KW-0949">S-adenosyl-L-methionine</keyword>
<dbReference type="InterPro" id="IPR010280">
    <property type="entry name" value="U5_MeTrfase_fam"/>
</dbReference>
<feature type="binding site" evidence="4">
    <location>
        <position position="232"/>
    </location>
    <ligand>
        <name>S-adenosyl-L-methionine</name>
        <dbReference type="ChEBI" id="CHEBI:59789"/>
    </ligand>
</feature>
<proteinExistence type="inferred from homology"/>
<dbReference type="Proteomes" id="UP000275951">
    <property type="component" value="Chromosome"/>
</dbReference>
<keyword evidence="2 4" id="KW-0808">Transferase</keyword>
<dbReference type="AlphaFoldDB" id="A0A3S9QPH2"/>
<dbReference type="PANTHER" id="PTHR11061">
    <property type="entry name" value="RNA M5U METHYLTRANSFERASE"/>
    <property type="match status" value="1"/>
</dbReference>
<feature type="binding site" evidence="4">
    <location>
        <position position="276"/>
    </location>
    <ligand>
        <name>S-adenosyl-L-methionine</name>
        <dbReference type="ChEBI" id="CHEBI:59789"/>
    </ligand>
</feature>
<dbReference type="PROSITE" id="PS51687">
    <property type="entry name" value="SAM_MT_RNA_M5U"/>
    <property type="match status" value="1"/>
</dbReference>
<dbReference type="EMBL" id="CP033905">
    <property type="protein sequence ID" value="AZR07861.1"/>
    <property type="molecule type" value="Genomic_DNA"/>
</dbReference>
<dbReference type="PROSITE" id="PS01230">
    <property type="entry name" value="TRMA_1"/>
    <property type="match status" value="1"/>
</dbReference>
<evidence type="ECO:0000256" key="2">
    <source>
        <dbReference type="ARBA" id="ARBA00022679"/>
    </source>
</evidence>
<dbReference type="Gene3D" id="2.40.50.1070">
    <property type="match status" value="1"/>
</dbReference>